<comment type="caution">
    <text evidence="1">The sequence shown here is derived from an EMBL/GenBank/DDBJ whole genome shotgun (WGS) entry which is preliminary data.</text>
</comment>
<reference evidence="1" key="1">
    <citation type="submission" date="2021-06" db="EMBL/GenBank/DDBJ databases">
        <authorList>
            <person name="Kallberg Y."/>
            <person name="Tangrot J."/>
            <person name="Rosling A."/>
        </authorList>
    </citation>
    <scope>NUCLEOTIDE SEQUENCE</scope>
    <source>
        <strain evidence="1">CL356</strain>
    </source>
</reference>
<dbReference type="Proteomes" id="UP000789525">
    <property type="component" value="Unassembled WGS sequence"/>
</dbReference>
<proteinExistence type="predicted"/>
<evidence type="ECO:0000313" key="2">
    <source>
        <dbReference type="Proteomes" id="UP000789525"/>
    </source>
</evidence>
<sequence>ALVLVDTIYSIHVRGHAMALSFWWVDRGDEEKEDTGSGESFAHMMISWNVDSTGLLLPSTTAKAAKNALQHKEASRQTYNKTSNPIKYCVCRQREAPNELLSLSGESMALHVLLVWKPLDEFVGPPRSLDAYPTCDNMFQLLYMPPMRIGKGLDEPQRARVGSLSGVDSTIVVDSLTKEGEACQ</sequence>
<keyword evidence="2" id="KW-1185">Reference proteome</keyword>
<organism evidence="1 2">
    <name type="scientific">Acaulospora colombiana</name>
    <dbReference type="NCBI Taxonomy" id="27376"/>
    <lineage>
        <taxon>Eukaryota</taxon>
        <taxon>Fungi</taxon>
        <taxon>Fungi incertae sedis</taxon>
        <taxon>Mucoromycota</taxon>
        <taxon>Glomeromycotina</taxon>
        <taxon>Glomeromycetes</taxon>
        <taxon>Diversisporales</taxon>
        <taxon>Acaulosporaceae</taxon>
        <taxon>Acaulospora</taxon>
    </lineage>
</organism>
<feature type="non-terminal residue" evidence="1">
    <location>
        <position position="1"/>
    </location>
</feature>
<accession>A0ACA9QCE1</accession>
<evidence type="ECO:0000313" key="1">
    <source>
        <dbReference type="EMBL" id="CAG8746894.1"/>
    </source>
</evidence>
<gene>
    <name evidence="1" type="ORF">ACOLOM_LOCUS12495</name>
</gene>
<dbReference type="EMBL" id="CAJVPT010050946">
    <property type="protein sequence ID" value="CAG8746894.1"/>
    <property type="molecule type" value="Genomic_DNA"/>
</dbReference>
<protein>
    <submittedName>
        <fullName evidence="1">13368_t:CDS:1</fullName>
    </submittedName>
</protein>
<feature type="non-terminal residue" evidence="1">
    <location>
        <position position="184"/>
    </location>
</feature>
<name>A0ACA9QCE1_9GLOM</name>